<keyword evidence="2" id="KW-1185">Reference proteome</keyword>
<gene>
    <name evidence="1" type="ORF">C0V82_09970</name>
</gene>
<dbReference type="PROSITE" id="PS51257">
    <property type="entry name" value="PROKAR_LIPOPROTEIN"/>
    <property type="match status" value="1"/>
</dbReference>
<dbReference type="OrthoDB" id="7466965at2"/>
<accession>A0A2K9NBZ2</accession>
<dbReference type="Proteomes" id="UP000234752">
    <property type="component" value="Chromosome eg_1"/>
</dbReference>
<reference evidence="1 2" key="1">
    <citation type="submission" date="2017-12" db="EMBL/GenBank/DDBJ databases">
        <title>Genomes of bacteria within cyanobacterial aggregates.</title>
        <authorList>
            <person name="Cai H."/>
        </authorList>
    </citation>
    <scope>NUCLEOTIDE SEQUENCE [LARGE SCALE GENOMIC DNA]</scope>
    <source>
        <strain evidence="1 2">TH16</strain>
    </source>
</reference>
<dbReference type="EMBL" id="CP025611">
    <property type="protein sequence ID" value="AUN30522.1"/>
    <property type="molecule type" value="Genomic_DNA"/>
</dbReference>
<name>A0A2K9NBZ2_9PROT</name>
<proteinExistence type="predicted"/>
<sequence length="374" mass="39233">MIRHLPALLALPLLLAACQTTKPTELSAQEKRDTSTTLTLSADGRVSAQSGQKAAVGWVDSPDAAGLRFGDAPFLVPRQVAGMNLSGRRASPGRDIDGLVQYGTAGQGTWATLFVYKASAFDADLTVMTSTQSAAIMSAPGRRLVLDTTASLPGGDATPVLRQLLWQEEVGRASTLVALSGGDWVVKLRVSGPDRARVEQVTQAALAGLRVDPQTKLSPVLAEKLRPQACPSPQQGPQATKTALDMGSSIVEAALLGPGGHVWTWPPEAAGEVCIELEGREERRPFLLLRRQDADGKAKGWLAPLGDAGIALECAPGVASGLEMEGAKAKYVLRLHAPGGGEVIAGYDALPNREQMLKIIRDMLGAPIPLPPAA</sequence>
<dbReference type="RefSeq" id="WP_102112204.1">
    <property type="nucleotide sequence ID" value="NZ_BMGN01000002.1"/>
</dbReference>
<dbReference type="AlphaFoldDB" id="A0A2K9NBZ2"/>
<evidence type="ECO:0000313" key="2">
    <source>
        <dbReference type="Proteomes" id="UP000234752"/>
    </source>
</evidence>
<organism evidence="1 2">
    <name type="scientific">Niveispirillum cyanobacteriorum</name>
    <dbReference type="NCBI Taxonomy" id="1612173"/>
    <lineage>
        <taxon>Bacteria</taxon>
        <taxon>Pseudomonadati</taxon>
        <taxon>Pseudomonadota</taxon>
        <taxon>Alphaproteobacteria</taxon>
        <taxon>Rhodospirillales</taxon>
        <taxon>Azospirillaceae</taxon>
        <taxon>Niveispirillum</taxon>
    </lineage>
</organism>
<dbReference type="KEGG" id="ncb:C0V82_09970"/>
<evidence type="ECO:0000313" key="1">
    <source>
        <dbReference type="EMBL" id="AUN30522.1"/>
    </source>
</evidence>
<protein>
    <submittedName>
        <fullName evidence="1">Uncharacterized protein</fullName>
    </submittedName>
</protein>